<evidence type="ECO:0000313" key="1">
    <source>
        <dbReference type="EMBL" id="EMD33536.1"/>
    </source>
</evidence>
<sequence>MSTLAEVGPSLYQRFQYALGITSDGRVRIWLQSFTTAIRSIASYLSSMMRCYLPDVSDESQTVYRNWRAQEQALLSNDAGANWMPSQDPLKIWVEENVLSCADTVLMDDSFLDTVVRPCILDPQIGQDTSYSLWRARLGELSLKRLHRIIQKKLLMNHKAGRTLCGIALDALFLTTGVFRGPNIIQRFPQYFAHHILRRFDAEYLAVAVAGCVKAMSAMEEDDLARYDMATFLSAILGQCAPSIMKQKTSASGAVHWSSACSWPQALGMEVSAVAAVQHSDVRYLIDCTHSQLTAVEDTEPEAALEFFIAPVFLASIVPKPCYEVHLKVEMSRLIDRFCECSQLFTFRNMVVWDRFLNAAGHLSRSRGHPELQVKLHETLAASQLQVSEVFQPGGLLSALDEEESEDGYESQL</sequence>
<protein>
    <submittedName>
        <fullName evidence="1">Uncharacterized protein</fullName>
    </submittedName>
</protein>
<dbReference type="EMBL" id="KB445806">
    <property type="protein sequence ID" value="EMD33536.1"/>
    <property type="molecule type" value="Genomic_DNA"/>
</dbReference>
<dbReference type="HOGENOM" id="CLU_665642_0_0_1"/>
<gene>
    <name evidence="1" type="ORF">CERSUDRAFT_118109</name>
</gene>
<keyword evidence="2" id="KW-1185">Reference proteome</keyword>
<organism evidence="1 2">
    <name type="scientific">Ceriporiopsis subvermispora (strain B)</name>
    <name type="common">White-rot fungus</name>
    <name type="synonym">Gelatoporia subvermispora</name>
    <dbReference type="NCBI Taxonomy" id="914234"/>
    <lineage>
        <taxon>Eukaryota</taxon>
        <taxon>Fungi</taxon>
        <taxon>Dikarya</taxon>
        <taxon>Basidiomycota</taxon>
        <taxon>Agaricomycotina</taxon>
        <taxon>Agaricomycetes</taxon>
        <taxon>Polyporales</taxon>
        <taxon>Gelatoporiaceae</taxon>
        <taxon>Gelatoporia</taxon>
    </lineage>
</organism>
<evidence type="ECO:0000313" key="2">
    <source>
        <dbReference type="Proteomes" id="UP000016930"/>
    </source>
</evidence>
<dbReference type="AlphaFoldDB" id="M2R3Q3"/>
<proteinExistence type="predicted"/>
<name>M2R3Q3_CERS8</name>
<reference evidence="1 2" key="1">
    <citation type="journal article" date="2012" name="Proc. Natl. Acad. Sci. U.S.A.">
        <title>Comparative genomics of Ceriporiopsis subvermispora and Phanerochaete chrysosporium provide insight into selective ligninolysis.</title>
        <authorList>
            <person name="Fernandez-Fueyo E."/>
            <person name="Ruiz-Duenas F.J."/>
            <person name="Ferreira P."/>
            <person name="Floudas D."/>
            <person name="Hibbett D.S."/>
            <person name="Canessa P."/>
            <person name="Larrondo L.F."/>
            <person name="James T.Y."/>
            <person name="Seelenfreund D."/>
            <person name="Lobos S."/>
            <person name="Polanco R."/>
            <person name="Tello M."/>
            <person name="Honda Y."/>
            <person name="Watanabe T."/>
            <person name="Watanabe T."/>
            <person name="Ryu J.S."/>
            <person name="Kubicek C.P."/>
            <person name="Schmoll M."/>
            <person name="Gaskell J."/>
            <person name="Hammel K.E."/>
            <person name="St John F.J."/>
            <person name="Vanden Wymelenberg A."/>
            <person name="Sabat G."/>
            <person name="Splinter BonDurant S."/>
            <person name="Syed K."/>
            <person name="Yadav J.S."/>
            <person name="Doddapaneni H."/>
            <person name="Subramanian V."/>
            <person name="Lavin J.L."/>
            <person name="Oguiza J.A."/>
            <person name="Perez G."/>
            <person name="Pisabarro A.G."/>
            <person name="Ramirez L."/>
            <person name="Santoyo F."/>
            <person name="Master E."/>
            <person name="Coutinho P.M."/>
            <person name="Henrissat B."/>
            <person name="Lombard V."/>
            <person name="Magnuson J.K."/>
            <person name="Kuees U."/>
            <person name="Hori C."/>
            <person name="Igarashi K."/>
            <person name="Samejima M."/>
            <person name="Held B.W."/>
            <person name="Barry K.W."/>
            <person name="LaButti K.M."/>
            <person name="Lapidus A."/>
            <person name="Lindquist E.A."/>
            <person name="Lucas S.M."/>
            <person name="Riley R."/>
            <person name="Salamov A.A."/>
            <person name="Hoffmeister D."/>
            <person name="Schwenk D."/>
            <person name="Hadar Y."/>
            <person name="Yarden O."/>
            <person name="de Vries R.P."/>
            <person name="Wiebenga A."/>
            <person name="Stenlid J."/>
            <person name="Eastwood D."/>
            <person name="Grigoriev I.V."/>
            <person name="Berka R.M."/>
            <person name="Blanchette R.A."/>
            <person name="Kersten P."/>
            <person name="Martinez A.T."/>
            <person name="Vicuna R."/>
            <person name="Cullen D."/>
        </authorList>
    </citation>
    <scope>NUCLEOTIDE SEQUENCE [LARGE SCALE GENOMIC DNA]</scope>
    <source>
        <strain evidence="1 2">B</strain>
    </source>
</reference>
<accession>M2R3Q3</accession>
<dbReference type="Proteomes" id="UP000016930">
    <property type="component" value="Unassembled WGS sequence"/>
</dbReference>